<reference evidence="2" key="2">
    <citation type="submission" date="2025-09" db="UniProtKB">
        <authorList>
            <consortium name="Ensembl"/>
        </authorList>
    </citation>
    <scope>IDENTIFICATION</scope>
</reference>
<dbReference type="SMART" id="SM00217">
    <property type="entry name" value="WAP"/>
    <property type="match status" value="1"/>
</dbReference>
<reference evidence="2" key="1">
    <citation type="submission" date="2025-08" db="UniProtKB">
        <authorList>
            <consortium name="Ensembl"/>
        </authorList>
    </citation>
    <scope>IDENTIFICATION</scope>
</reference>
<dbReference type="Pfam" id="PF00095">
    <property type="entry name" value="WAP"/>
    <property type="match status" value="1"/>
</dbReference>
<evidence type="ECO:0000313" key="3">
    <source>
        <dbReference type="Proteomes" id="UP000694404"/>
    </source>
</evidence>
<accession>A0A8C0QPS6</accession>
<dbReference type="GO" id="GO:0005576">
    <property type="term" value="C:extracellular region"/>
    <property type="evidence" value="ECO:0007669"/>
    <property type="project" value="InterPro"/>
</dbReference>
<name>A0A8C0QPS6_CHEAB</name>
<dbReference type="PRINTS" id="PR00003">
    <property type="entry name" value="4DISULPHCORE"/>
</dbReference>
<dbReference type="Proteomes" id="UP000694404">
    <property type="component" value="Unplaced"/>
</dbReference>
<evidence type="ECO:0000313" key="2">
    <source>
        <dbReference type="Ensembl" id="ENSCABP00000027370.1"/>
    </source>
</evidence>
<organism evidence="2 3">
    <name type="scientific">Chelonoidis abingdonii</name>
    <name type="common">Abingdon island giant tortoise</name>
    <name type="synonym">Testudo abingdonii</name>
    <dbReference type="NCBI Taxonomy" id="106734"/>
    <lineage>
        <taxon>Eukaryota</taxon>
        <taxon>Metazoa</taxon>
        <taxon>Chordata</taxon>
        <taxon>Craniata</taxon>
        <taxon>Vertebrata</taxon>
        <taxon>Euteleostomi</taxon>
        <taxon>Archelosauria</taxon>
        <taxon>Testudinata</taxon>
        <taxon>Testudines</taxon>
        <taxon>Cryptodira</taxon>
        <taxon>Durocryptodira</taxon>
        <taxon>Testudinoidea</taxon>
        <taxon>Testudinidae</taxon>
        <taxon>Chelonoidis</taxon>
    </lineage>
</organism>
<evidence type="ECO:0000259" key="1">
    <source>
        <dbReference type="PROSITE" id="PS51390"/>
    </source>
</evidence>
<keyword evidence="3" id="KW-1185">Reference proteome</keyword>
<proteinExistence type="predicted"/>
<dbReference type="GO" id="GO:0030414">
    <property type="term" value="F:peptidase inhibitor activity"/>
    <property type="evidence" value="ECO:0007669"/>
    <property type="project" value="InterPro"/>
</dbReference>
<dbReference type="InterPro" id="IPR008197">
    <property type="entry name" value="WAP_dom"/>
</dbReference>
<dbReference type="SUPFAM" id="SSF57256">
    <property type="entry name" value="Elafin-like"/>
    <property type="match status" value="1"/>
</dbReference>
<dbReference type="Ensembl" id="ENSCABT00000029967.1">
    <property type="protein sequence ID" value="ENSCABP00000027370.1"/>
    <property type="gene ID" value="ENSCABG00000020091.1"/>
</dbReference>
<dbReference type="GeneTree" id="ENSGT01120000272199"/>
<dbReference type="InterPro" id="IPR036645">
    <property type="entry name" value="Elafin-like_sf"/>
</dbReference>
<feature type="domain" description="WAP" evidence="1">
    <location>
        <begin position="27"/>
        <end position="75"/>
    </location>
</feature>
<dbReference type="PROSITE" id="PS51390">
    <property type="entry name" value="WAP"/>
    <property type="match status" value="1"/>
</dbReference>
<sequence>MKNIISFIIFTLQIFVIKNNIKICLLVTAKPGTCPLIASTCRMINPPDKCKEDRDCIGPKKCCMSVCGKECLPPNQGTTLGQYF</sequence>
<dbReference type="AlphaFoldDB" id="A0A8C0QPS6"/>
<dbReference type="Gene3D" id="4.10.75.10">
    <property type="entry name" value="Elafin-like"/>
    <property type="match status" value="1"/>
</dbReference>
<dbReference type="OMA" id="STCRMIN"/>
<protein>
    <recommendedName>
        <fullName evidence="1">WAP domain-containing protein</fullName>
    </recommendedName>
</protein>